<organism evidence="1 2">
    <name type="scientific">Stephania yunnanensis</name>
    <dbReference type="NCBI Taxonomy" id="152371"/>
    <lineage>
        <taxon>Eukaryota</taxon>
        <taxon>Viridiplantae</taxon>
        <taxon>Streptophyta</taxon>
        <taxon>Embryophyta</taxon>
        <taxon>Tracheophyta</taxon>
        <taxon>Spermatophyta</taxon>
        <taxon>Magnoliopsida</taxon>
        <taxon>Ranunculales</taxon>
        <taxon>Menispermaceae</taxon>
        <taxon>Menispermoideae</taxon>
        <taxon>Cissampelideae</taxon>
        <taxon>Stephania</taxon>
    </lineage>
</organism>
<evidence type="ECO:0000313" key="2">
    <source>
        <dbReference type="Proteomes" id="UP001420932"/>
    </source>
</evidence>
<dbReference type="AlphaFoldDB" id="A0AAP0I246"/>
<protein>
    <submittedName>
        <fullName evidence="1">Uncharacterized protein</fullName>
    </submittedName>
</protein>
<dbReference type="Proteomes" id="UP001420932">
    <property type="component" value="Unassembled WGS sequence"/>
</dbReference>
<evidence type="ECO:0000313" key="1">
    <source>
        <dbReference type="EMBL" id="KAK9107217.1"/>
    </source>
</evidence>
<reference evidence="1 2" key="1">
    <citation type="submission" date="2024-01" db="EMBL/GenBank/DDBJ databases">
        <title>Genome assemblies of Stephania.</title>
        <authorList>
            <person name="Yang L."/>
        </authorList>
    </citation>
    <scope>NUCLEOTIDE SEQUENCE [LARGE SCALE GENOMIC DNA]</scope>
    <source>
        <strain evidence="1">YNDBR</strain>
        <tissue evidence="1">Leaf</tissue>
    </source>
</reference>
<accession>A0AAP0I246</accession>
<sequence>MPSMESSTPILFRDQNLTRNLSFLSSFSPHCKQTLPLCHTTLFPAPLLLIIRVASAGSSSSELPRSRCFSPALSFRLAAAGPRSSSVKPRCPRIC</sequence>
<dbReference type="EMBL" id="JBBNAF010000010">
    <property type="protein sequence ID" value="KAK9107217.1"/>
    <property type="molecule type" value="Genomic_DNA"/>
</dbReference>
<proteinExistence type="predicted"/>
<name>A0AAP0I246_9MAGN</name>
<gene>
    <name evidence="1" type="ORF">Syun_023228</name>
</gene>
<comment type="caution">
    <text evidence="1">The sequence shown here is derived from an EMBL/GenBank/DDBJ whole genome shotgun (WGS) entry which is preliminary data.</text>
</comment>
<keyword evidence="2" id="KW-1185">Reference proteome</keyword>